<dbReference type="GO" id="GO:0051083">
    <property type="term" value="P:'de novo' cotranslational protein folding"/>
    <property type="evidence" value="ECO:0007669"/>
    <property type="project" value="InterPro"/>
</dbReference>
<dbReference type="Pfam" id="PF00249">
    <property type="entry name" value="Myb_DNA-binding"/>
    <property type="match status" value="1"/>
</dbReference>
<proteinExistence type="predicted"/>
<feature type="domain" description="Myb-like" evidence="3">
    <location>
        <begin position="253"/>
        <end position="307"/>
    </location>
</feature>
<keyword evidence="2" id="KW-0812">Transmembrane</keyword>
<dbReference type="InterPro" id="IPR009057">
    <property type="entry name" value="Homeodomain-like_sf"/>
</dbReference>
<keyword evidence="2" id="KW-0472">Membrane</keyword>
<keyword evidence="2" id="KW-1133">Transmembrane helix</keyword>
<dbReference type="GO" id="GO:0030544">
    <property type="term" value="F:Hsp70 protein binding"/>
    <property type="evidence" value="ECO:0007669"/>
    <property type="project" value="InterPro"/>
</dbReference>
<feature type="region of interest" description="Disordered" evidence="1">
    <location>
        <begin position="91"/>
        <end position="163"/>
    </location>
</feature>
<dbReference type="Gene3D" id="1.10.10.60">
    <property type="entry name" value="Homeodomain-like"/>
    <property type="match status" value="2"/>
</dbReference>
<dbReference type="GO" id="GO:0005829">
    <property type="term" value="C:cytosol"/>
    <property type="evidence" value="ECO:0007669"/>
    <property type="project" value="TreeGrafter"/>
</dbReference>
<evidence type="ECO:0000256" key="1">
    <source>
        <dbReference type="SAM" id="MobiDB-lite"/>
    </source>
</evidence>
<reference evidence="4" key="1">
    <citation type="submission" date="2021-01" db="UniProtKB">
        <authorList>
            <consortium name="EnsemblPlants"/>
        </authorList>
    </citation>
    <scope>IDENTIFICATION</scope>
</reference>
<dbReference type="SUPFAM" id="SSF46689">
    <property type="entry name" value="Homeodomain-like"/>
    <property type="match status" value="2"/>
</dbReference>
<evidence type="ECO:0000256" key="2">
    <source>
        <dbReference type="SAM" id="Phobius"/>
    </source>
</evidence>
<protein>
    <recommendedName>
        <fullName evidence="3">Myb-like domain-containing protein</fullName>
    </recommendedName>
</protein>
<evidence type="ECO:0000259" key="3">
    <source>
        <dbReference type="PROSITE" id="PS50090"/>
    </source>
</evidence>
<dbReference type="EnsemblPlants" id="Kaladp0008s0516.1.v1.1">
    <property type="protein sequence ID" value="Kaladp0008s0516.1.v1.1.CDS.1"/>
    <property type="gene ID" value="Kaladp0008s0516.v1.1"/>
</dbReference>
<dbReference type="GO" id="GO:0006450">
    <property type="term" value="P:regulation of translational fidelity"/>
    <property type="evidence" value="ECO:0007669"/>
    <property type="project" value="InterPro"/>
</dbReference>
<dbReference type="GO" id="GO:0048767">
    <property type="term" value="P:root hair elongation"/>
    <property type="evidence" value="ECO:0007669"/>
    <property type="project" value="EnsemblPlants"/>
</dbReference>
<organism evidence="4 5">
    <name type="scientific">Kalanchoe fedtschenkoi</name>
    <name type="common">Lavender scallops</name>
    <name type="synonym">South American air plant</name>
    <dbReference type="NCBI Taxonomy" id="63787"/>
    <lineage>
        <taxon>Eukaryota</taxon>
        <taxon>Viridiplantae</taxon>
        <taxon>Streptophyta</taxon>
        <taxon>Embryophyta</taxon>
        <taxon>Tracheophyta</taxon>
        <taxon>Spermatophyta</taxon>
        <taxon>Magnoliopsida</taxon>
        <taxon>eudicotyledons</taxon>
        <taxon>Gunneridae</taxon>
        <taxon>Pentapetalae</taxon>
        <taxon>Saxifragales</taxon>
        <taxon>Crassulaceae</taxon>
        <taxon>Kalanchoe</taxon>
    </lineage>
</organism>
<dbReference type="Gramene" id="Kaladp0008s0516.1.v1.1">
    <property type="protein sequence ID" value="Kaladp0008s0516.1.v1.1.CDS.1"/>
    <property type="gene ID" value="Kaladp0008s0516.v1.1"/>
</dbReference>
<dbReference type="Pfam" id="PF23082">
    <property type="entry name" value="Myb_DNA-binding_2"/>
    <property type="match status" value="1"/>
</dbReference>
<dbReference type="AlphaFoldDB" id="A0A7N0RD66"/>
<dbReference type="PANTHER" id="PTHR43999">
    <property type="entry name" value="DNAJ HOMOLOG SUBFAMILY C MEMBER 2"/>
    <property type="match status" value="1"/>
</dbReference>
<dbReference type="SMART" id="SM00717">
    <property type="entry name" value="SANT"/>
    <property type="match status" value="2"/>
</dbReference>
<feature type="region of interest" description="Disordered" evidence="1">
    <location>
        <begin position="223"/>
        <end position="265"/>
    </location>
</feature>
<sequence length="316" mass="35057">MEFLDEESRPRFLFQSRAHPSSSSESATSESRKINKLLIWVTTSIAILLVVLTFLFAANHEPLTSILLWVAVSILIGPFAPGSVTGGDVRVGNGSVVEEPEPDPVETEVRKPKQHRGGSWRQNEEQSRRSDAVVKVEKEDSASEAEKIDSFAEEGSGSAAAVEEREWTEEDFELLKKQMVKNPVGKTRRWEVIAEAFQGRHKVESVVKMAKSMAERRMGNGDSYTQFLKNRKPLDSRAVESDNGGMVAEESKKEDGSNTGWSPGEDKALLNALKAFPKDTTMRWEKISAAVPGRSKKACMKRVADLARDFRSSKAS</sequence>
<feature type="transmembrane region" description="Helical" evidence="2">
    <location>
        <begin position="37"/>
        <end position="57"/>
    </location>
</feature>
<dbReference type="PANTHER" id="PTHR43999:SF3">
    <property type="entry name" value="TRANSCRIPTION FACTOR MAMYB"/>
    <property type="match status" value="1"/>
</dbReference>
<dbReference type="PROSITE" id="PS50090">
    <property type="entry name" value="MYB_LIKE"/>
    <property type="match status" value="1"/>
</dbReference>
<dbReference type="InterPro" id="IPR001005">
    <property type="entry name" value="SANT/Myb"/>
</dbReference>
<name>A0A7N0RD66_KALFE</name>
<dbReference type="GO" id="GO:0005783">
    <property type="term" value="C:endoplasmic reticulum"/>
    <property type="evidence" value="ECO:0007669"/>
    <property type="project" value="EnsemblPlants"/>
</dbReference>
<dbReference type="InterPro" id="IPR044634">
    <property type="entry name" value="Zuotin/DnaJC2"/>
</dbReference>
<accession>A0A7N0RD66</accession>
<evidence type="ECO:0000313" key="5">
    <source>
        <dbReference type="Proteomes" id="UP000594263"/>
    </source>
</evidence>
<dbReference type="Proteomes" id="UP000594263">
    <property type="component" value="Unplaced"/>
</dbReference>
<evidence type="ECO:0000313" key="4">
    <source>
        <dbReference type="EnsemblPlants" id="Kaladp0008s0516.1.v1.1.CDS.1"/>
    </source>
</evidence>
<dbReference type="OMA" id="WTDQEMD"/>
<feature type="transmembrane region" description="Helical" evidence="2">
    <location>
        <begin position="63"/>
        <end position="80"/>
    </location>
</feature>
<dbReference type="FunFam" id="1.10.10.60:FF:000416">
    <property type="entry name" value="Myb family transcription factor"/>
    <property type="match status" value="1"/>
</dbReference>
<feature type="compositionally biased region" description="Basic and acidic residues" evidence="1">
    <location>
        <begin position="122"/>
        <end position="150"/>
    </location>
</feature>
<dbReference type="CDD" id="cd00167">
    <property type="entry name" value="SANT"/>
    <property type="match status" value="1"/>
</dbReference>
<dbReference type="GO" id="GO:0043022">
    <property type="term" value="F:ribosome binding"/>
    <property type="evidence" value="ECO:0007669"/>
    <property type="project" value="InterPro"/>
</dbReference>
<keyword evidence="5" id="KW-1185">Reference proteome</keyword>